<protein>
    <recommendedName>
        <fullName evidence="7">Non-specific serine/threonine protein kinase</fullName>
    </recommendedName>
</protein>
<dbReference type="GO" id="GO:0000124">
    <property type="term" value="C:SAGA complex"/>
    <property type="evidence" value="ECO:0007669"/>
    <property type="project" value="TreeGrafter"/>
</dbReference>
<dbReference type="InterPro" id="IPR011009">
    <property type="entry name" value="Kinase-like_dom_sf"/>
</dbReference>
<dbReference type="OrthoDB" id="5570127at2759"/>
<feature type="compositionally biased region" description="Low complexity" evidence="2">
    <location>
        <begin position="444"/>
        <end position="462"/>
    </location>
</feature>
<dbReference type="GO" id="GO:0005634">
    <property type="term" value="C:nucleus"/>
    <property type="evidence" value="ECO:0007669"/>
    <property type="project" value="TreeGrafter"/>
</dbReference>
<dbReference type="InterPro" id="IPR036940">
    <property type="entry name" value="PI3/4_kinase_cat_sf"/>
</dbReference>
<feature type="region of interest" description="Disordered" evidence="2">
    <location>
        <begin position="392"/>
        <end position="463"/>
    </location>
</feature>
<accession>A0A1D1UN26</accession>
<dbReference type="PROSITE" id="PS51190">
    <property type="entry name" value="FATC"/>
    <property type="match status" value="1"/>
</dbReference>
<organism evidence="5 6">
    <name type="scientific">Ramazzottius varieornatus</name>
    <name type="common">Water bear</name>
    <name type="synonym">Tardigrade</name>
    <dbReference type="NCBI Taxonomy" id="947166"/>
    <lineage>
        <taxon>Eukaryota</taxon>
        <taxon>Metazoa</taxon>
        <taxon>Ecdysozoa</taxon>
        <taxon>Tardigrada</taxon>
        <taxon>Eutardigrada</taxon>
        <taxon>Parachela</taxon>
        <taxon>Hypsibioidea</taxon>
        <taxon>Ramazzottiidae</taxon>
        <taxon>Ramazzottius</taxon>
    </lineage>
</organism>
<feature type="region of interest" description="Disordered" evidence="2">
    <location>
        <begin position="1402"/>
        <end position="1439"/>
    </location>
</feature>
<dbReference type="InterPro" id="IPR000403">
    <property type="entry name" value="PI3/4_kinase_cat_dom"/>
</dbReference>
<comment type="similarity">
    <text evidence="1">Belongs to the PI3/PI4-kinase family. TRA1 subfamily.</text>
</comment>
<dbReference type="STRING" id="947166.A0A1D1UN26"/>
<feature type="domain" description="FATC" evidence="4">
    <location>
        <begin position="2002"/>
        <end position="2035"/>
    </location>
</feature>
<dbReference type="PROSITE" id="PS50290">
    <property type="entry name" value="PI3_4_KINASE_3"/>
    <property type="match status" value="1"/>
</dbReference>
<evidence type="ECO:0000256" key="1">
    <source>
        <dbReference type="ARBA" id="ARBA00007234"/>
    </source>
</evidence>
<dbReference type="SUPFAM" id="SSF56112">
    <property type="entry name" value="Protein kinase-like (PK-like)"/>
    <property type="match status" value="1"/>
</dbReference>
<dbReference type="InterPro" id="IPR003152">
    <property type="entry name" value="FATC_dom"/>
</dbReference>
<dbReference type="EMBL" id="BDGG01000001">
    <property type="protein sequence ID" value="GAU88677.1"/>
    <property type="molecule type" value="Genomic_DNA"/>
</dbReference>
<proteinExistence type="inferred from homology"/>
<dbReference type="Pfam" id="PF02260">
    <property type="entry name" value="FATC"/>
    <property type="match status" value="1"/>
</dbReference>
<dbReference type="Gene3D" id="1.10.1070.11">
    <property type="entry name" value="Phosphatidylinositol 3-/4-kinase, catalytic domain"/>
    <property type="match status" value="1"/>
</dbReference>
<evidence type="ECO:0000313" key="6">
    <source>
        <dbReference type="Proteomes" id="UP000186922"/>
    </source>
</evidence>
<dbReference type="Proteomes" id="UP000186922">
    <property type="component" value="Unassembled WGS sequence"/>
</dbReference>
<reference evidence="5 6" key="1">
    <citation type="journal article" date="2016" name="Nat. Commun.">
        <title>Extremotolerant tardigrade genome and improved radiotolerance of human cultured cells by tardigrade-unique protein.</title>
        <authorList>
            <person name="Hashimoto T."/>
            <person name="Horikawa D.D."/>
            <person name="Saito Y."/>
            <person name="Kuwahara H."/>
            <person name="Kozuka-Hata H."/>
            <person name="Shin-I T."/>
            <person name="Minakuchi Y."/>
            <person name="Ohishi K."/>
            <person name="Motoyama A."/>
            <person name="Aizu T."/>
            <person name="Enomoto A."/>
            <person name="Kondo K."/>
            <person name="Tanaka S."/>
            <person name="Hara Y."/>
            <person name="Koshikawa S."/>
            <person name="Sagara H."/>
            <person name="Miura T."/>
            <person name="Yokobori S."/>
            <person name="Miyagawa K."/>
            <person name="Suzuki Y."/>
            <person name="Kubo T."/>
            <person name="Oyama M."/>
            <person name="Kohara Y."/>
            <person name="Fujiyama A."/>
            <person name="Arakawa K."/>
            <person name="Katayama T."/>
            <person name="Toyoda A."/>
            <person name="Kunieda T."/>
        </authorList>
    </citation>
    <scope>NUCLEOTIDE SEQUENCE [LARGE SCALE GENOMIC DNA]</scope>
    <source>
        <strain evidence="5 6">YOKOZUNA-1</strain>
    </source>
</reference>
<evidence type="ECO:0000256" key="2">
    <source>
        <dbReference type="SAM" id="MobiDB-lite"/>
    </source>
</evidence>
<feature type="compositionally biased region" description="Polar residues" evidence="2">
    <location>
        <begin position="396"/>
        <end position="405"/>
    </location>
</feature>
<evidence type="ECO:0000259" key="4">
    <source>
        <dbReference type="PROSITE" id="PS51190"/>
    </source>
</evidence>
<evidence type="ECO:0008006" key="7">
    <source>
        <dbReference type="Google" id="ProtNLM"/>
    </source>
</evidence>
<dbReference type="InterPro" id="IPR003151">
    <property type="entry name" value="PIK-rel_kinase_FAT"/>
</dbReference>
<dbReference type="GO" id="GO:0006281">
    <property type="term" value="P:DNA repair"/>
    <property type="evidence" value="ECO:0007669"/>
    <property type="project" value="TreeGrafter"/>
</dbReference>
<dbReference type="InterPro" id="IPR046805">
    <property type="entry name" value="Tra1_ring"/>
</dbReference>
<dbReference type="GO" id="GO:0006355">
    <property type="term" value="P:regulation of DNA-templated transcription"/>
    <property type="evidence" value="ECO:0007669"/>
    <property type="project" value="TreeGrafter"/>
</dbReference>
<dbReference type="SUPFAM" id="SSF48371">
    <property type="entry name" value="ARM repeat"/>
    <property type="match status" value="1"/>
</dbReference>
<comment type="caution">
    <text evidence="5">The sequence shown here is derived from an EMBL/GenBank/DDBJ whole genome shotgun (WGS) entry which is preliminary data.</text>
</comment>
<dbReference type="Pfam" id="PF20206">
    <property type="entry name" value="Tra1_ring"/>
    <property type="match status" value="2"/>
</dbReference>
<evidence type="ECO:0000313" key="5">
    <source>
        <dbReference type="EMBL" id="GAU88677.1"/>
    </source>
</evidence>
<keyword evidence="6" id="KW-1185">Reference proteome</keyword>
<evidence type="ECO:0000259" key="3">
    <source>
        <dbReference type="PROSITE" id="PS50290"/>
    </source>
</evidence>
<dbReference type="GO" id="GO:0035267">
    <property type="term" value="C:NuA4 histone acetyltransferase complex"/>
    <property type="evidence" value="ECO:0007669"/>
    <property type="project" value="TreeGrafter"/>
</dbReference>
<feature type="domain" description="PI3K/PI4K catalytic" evidence="3">
    <location>
        <begin position="1656"/>
        <end position="1983"/>
    </location>
</feature>
<name>A0A1D1UN26_RAMVA</name>
<gene>
    <name evidence="5" type="primary">RvY_01327-1</name>
    <name evidence="5" type="synonym">RvY_01327.1</name>
    <name evidence="5" type="ORF">RvY_01327</name>
</gene>
<dbReference type="SMART" id="SM01343">
    <property type="entry name" value="FATC"/>
    <property type="match status" value="1"/>
</dbReference>
<dbReference type="SMART" id="SM00146">
    <property type="entry name" value="PI3Kc"/>
    <property type="match status" value="1"/>
</dbReference>
<dbReference type="PANTHER" id="PTHR11139:SF1">
    <property type="entry name" value="TRANSFORMATION_TRANSCRIPTION DOMAIN-ASSOCIATED PROTEIN"/>
    <property type="match status" value="1"/>
</dbReference>
<dbReference type="Pfam" id="PF02259">
    <property type="entry name" value="FAT"/>
    <property type="match status" value="1"/>
</dbReference>
<dbReference type="InterPro" id="IPR050517">
    <property type="entry name" value="DDR_Repair_Kinase"/>
</dbReference>
<dbReference type="Pfam" id="PF00454">
    <property type="entry name" value="PI3_PI4_kinase"/>
    <property type="match status" value="1"/>
</dbReference>
<dbReference type="InterPro" id="IPR016024">
    <property type="entry name" value="ARM-type_fold"/>
</dbReference>
<dbReference type="PANTHER" id="PTHR11139">
    <property type="entry name" value="ATAXIA TELANGIECTASIA MUTATED ATM -RELATED"/>
    <property type="match status" value="1"/>
</dbReference>
<sequence length="2035" mass="228891">MWAGAQKLGLSSATSLDFKRTAVEVIECIVFWEAQRKNLEVDYGDGIADIGAAPLTAHGQAAALQNQLLARKRSTIMQAASKGESDKQLEPRVVDGIANTLLRLAFMFGEQTATESLGRKCIKVLKFFMRRDMHVNADLKLQWLDRILLSIDSAANKQALQDQGQPGAHTPFSSVCLALEALTLFIPVITRTSALAVIQDLSACLIKVAQCYNARVAKCMNQLLSAICEIWAGDPVNRTLPPQLDNLYSQIIKVIHDGLVEYQRTSPGSQVHIFCTLMLLKATIAKIPSIIERFLTLLANVTKKIVEEHLNMNKLGANPAANMQDGFVSAELVVIALDVIKFPGFLSVPVPPQTSHRGAILGVIGDLIARSLDVRVHRALIRIFSDWLSGPERSKTVASGPSTSGGRAGPAIITPKKTKKKKDEPEQPESEAGGKRKKKKAAPKADQGPSSSSSQPSTSQQGVDELQLITPRELGVLILKLQVQIEKKFSDDIELQSLYTSMIYKVFSSDDPKLQDMQQRLMNAWLYGMRHPDPDWRKKFYKLYERNFPDNAVDRLNCLFTSIHWDACQFTNYISFCVNSLLGAAENLQNPIAPCLHNVKLILPVSAPQLAESLQHHSEHSVRTSHLSMLESLSDDNGSPEISSDETLKLKELSIGTIVERVFKLNDMIKATTVSHFIEGCFQLCHTRTQLANDMWVLIVPQIWKLLSQEQRDQLVVNYKQYLMTLSHSAQRDLVHFPIQAMWDAMSKCEGICLKLHPMSVLYLGERQNLWYRSAMHLEDLALPPLNATVGQKGGTKGSQHSGGEGDAAGVMNQLVHGVLWSTEECLQKMYAVLGEEDFSAAVWQLRGTLTPKSEPQVPRPMLDFRSALGFERQGMYFEAKESFEKAMDTFMVECRDKPAHESGFGELQVLTERYTDILKELNQWPAMYNVAISEGVNNPCMALESAWHQDLFDVIPVLMASADKQCPPREELNMGFCKSYYALQKVLKVGMLSLPNTYKEEGVDRMVEVLQQCCIKMWKQLPRVGSGAHRPLIEMATRVADLKELLNFLPSIHSPQSCTVQHVLQLKNLVKNWKVRVPAQADDLRFWGEIADFREKVLTHVVNLASEVQHSIVANDVTNSLATFPILSIHTISQNYFSFSRAARAQQLPRFASDILNRVQSLPVVPLMDCFERVKQYVQTCLALFDQSGEQKELQLGLDAIDTVTTTYFTKEMHAELYMLKSQICSRMGNMDDEHRFISTAVQTYENCFEGWMRYGDYYSARLQAEPGDLMLAKQAVTAYIFGSRSPIDAVARECCAKVVALLNLDDSTRTISAGIEEAVQCTFIIPNSVLVFWIPQLIHLMMREETAEAACTMLIHVAKQNPQPVFLHVRTYYYQMKAVHTSRDLKSPMGAAVVGLAHEAKTPANKRRRQGKDTVNAPSVAPTAVEPESHGEGDGSTIRATPFINNCVRVMKAISDTQPTVCNALENFANQIFNISMAPERWYEELHAHLIQALKRCYALAFDNKEQVMHAKMTPSMLQYMTTIVRSFGTGVYQEPGSGASSASKVLGDVASEAITKRAQNLLSSADYMKLKKDFCKEFDMSLDSNKLVQTMISKLKKWIRSLEKQIRSHTTHSYLDVNYRPLINFTNLTADMELPGDYSMQRNYHVVKVVQILPRMDVVFKHNLVCHRLYFVNNVGEIVPYLIVADNSNNLQGRKEERILQMFMAMNPILDDFPEASRRALKYYVPRITPVAPAVRLMEDSQTSICLFDIYKKYTDKKNIDTDTPIMKFYEKLVANAHKAPAAIAPQATLRDSLKEIQAQMVPLRVLKDHFIKLYPSCDEYFLFRRTMIRSHAILCLAEYLLRLTKTTPDMMYVYTETGVEGIYSYTFDLDSNGELSTENGGRRPVPFRLTGNLTELFTPYGIHGPFHHSMVAAARALKQNEEKFKAFLKAIFFDELTYWMVFRKEMSGSIAFSEASIKDSEPGTSKQANLPTSFSDPNLQALVAKGVKKILHDLNEVSQFSGHDSAIMKLIHQAKSPDNLCRMDPSWHPWL</sequence>
<dbReference type="CDD" id="cd05163">
    <property type="entry name" value="PIKK_TRRAP"/>
    <property type="match status" value="1"/>
</dbReference>